<name>A0A7S6PWP9_BACTU</name>
<accession>A0A7S6PWP9</accession>
<evidence type="ECO:0000313" key="1">
    <source>
        <dbReference type="EMBL" id="QOU11509.1"/>
    </source>
</evidence>
<protein>
    <submittedName>
        <fullName evidence="1">Cry51A</fullName>
    </submittedName>
</protein>
<dbReference type="Pfam" id="PF03318">
    <property type="entry name" value="ETX_MTX2"/>
    <property type="match status" value="1"/>
</dbReference>
<dbReference type="Gene3D" id="2.170.15.10">
    <property type="entry name" value="Proaerolysin, chain A, domain 3"/>
    <property type="match status" value="1"/>
</dbReference>
<dbReference type="CDD" id="cd20226">
    <property type="entry name" value="PFM_Cry51Aa-like"/>
    <property type="match status" value="1"/>
</dbReference>
<sequence length="309" mass="33698">MIFLAILDLKSLVLNAINYWGPKNNNGIQGGDFGYPISEAQIDTSIITSTHPRLIPHDLTIPQNLETIFTTTQVLTNNTDLQQSQTVSFAKKTTTTTSTSTTNGWTEGGAISDTLEEKVSVSIPFIGEGGGKNSTTIEANFAHNSSTTTFQQASTDIEWNISQPVLVPPAKQVVATLVIMGGNFTIPMDLMTTIDSTEHYSGYPILTWISSPDNSYNGPFMSWYFANWPNLPSGFGPLNSDNTVTYTGSVVSQVSAGVYATVRFDQYDIHNLATIEKTWYARHATLHNGKKISINNVTEMAPTSPIKTN</sequence>
<dbReference type="InterPro" id="IPR004991">
    <property type="entry name" value="Aerolysin-like"/>
</dbReference>
<dbReference type="SUPFAM" id="SSF56973">
    <property type="entry name" value="Aerolisin/ETX pore-forming domain"/>
    <property type="match status" value="1"/>
</dbReference>
<dbReference type="EMBL" id="MT882335">
    <property type="protein sequence ID" value="QOU11509.1"/>
    <property type="molecule type" value="Genomic_DNA"/>
</dbReference>
<dbReference type="AlphaFoldDB" id="A0A7S6PWP9"/>
<proteinExistence type="predicted"/>
<reference evidence="1" key="1">
    <citation type="submission" date="2020-08" db="EMBL/GenBank/DDBJ databases">
        <authorList>
            <person name="Lin B."/>
            <person name="Wu S."/>
            <person name="Guan X."/>
        </authorList>
    </citation>
    <scope>NUCLEOTIDE SEQUENCE</scope>
    <source>
        <strain evidence="1">Bt 1-23</strain>
    </source>
</reference>
<organism evidence="1">
    <name type="scientific">Bacillus thuringiensis</name>
    <dbReference type="NCBI Taxonomy" id="1428"/>
    <lineage>
        <taxon>Bacteria</taxon>
        <taxon>Bacillati</taxon>
        <taxon>Bacillota</taxon>
        <taxon>Bacilli</taxon>
        <taxon>Bacillales</taxon>
        <taxon>Bacillaceae</taxon>
        <taxon>Bacillus</taxon>
        <taxon>Bacillus cereus group</taxon>
    </lineage>
</organism>